<comment type="catalytic activity">
    <reaction evidence="12">
        <text>(1,4-alpha-D-galacturonosyl)n+m + H2O = (1,4-alpha-D-galacturonosyl)n + (1,4-alpha-D-galacturonosyl)m.</text>
        <dbReference type="EC" id="3.2.1.15"/>
    </reaction>
</comment>
<keyword evidence="15" id="KW-1185">Reference proteome</keyword>
<accession>A0A9N9TIS9</accession>
<evidence type="ECO:0000256" key="6">
    <source>
        <dbReference type="ARBA" id="ARBA00022737"/>
    </source>
</evidence>
<dbReference type="InterPro" id="IPR006626">
    <property type="entry name" value="PbH1"/>
</dbReference>
<keyword evidence="9" id="KW-0325">Glycoprotein</keyword>
<evidence type="ECO:0000256" key="7">
    <source>
        <dbReference type="ARBA" id="ARBA00022801"/>
    </source>
</evidence>
<dbReference type="PANTHER" id="PTHR31884:SF9">
    <property type="entry name" value="ENDOPOLYGALACTURONASE D-RELATED"/>
    <property type="match status" value="1"/>
</dbReference>
<dbReference type="InterPro" id="IPR000743">
    <property type="entry name" value="Glyco_hydro_28"/>
</dbReference>
<evidence type="ECO:0000256" key="11">
    <source>
        <dbReference type="ARBA" id="ARBA00023316"/>
    </source>
</evidence>
<reference evidence="14" key="1">
    <citation type="submission" date="2022-01" db="EMBL/GenBank/DDBJ databases">
        <authorList>
            <person name="King R."/>
        </authorList>
    </citation>
    <scope>NUCLEOTIDE SEQUENCE</scope>
</reference>
<evidence type="ECO:0000256" key="4">
    <source>
        <dbReference type="ARBA" id="ARBA00022525"/>
    </source>
</evidence>
<comment type="similarity">
    <text evidence="2 13">Belongs to the glycosyl hydrolase 28 family.</text>
</comment>
<dbReference type="PANTHER" id="PTHR31884">
    <property type="entry name" value="POLYGALACTURONASE"/>
    <property type="match status" value="1"/>
</dbReference>
<evidence type="ECO:0000256" key="9">
    <source>
        <dbReference type="ARBA" id="ARBA00023180"/>
    </source>
</evidence>
<comment type="subcellular location">
    <subcellularLocation>
        <location evidence="1">Secreted</location>
    </subcellularLocation>
</comment>
<keyword evidence="8" id="KW-1015">Disulfide bond</keyword>
<dbReference type="EC" id="3.2.1.15" evidence="3"/>
<evidence type="ECO:0000256" key="1">
    <source>
        <dbReference type="ARBA" id="ARBA00004613"/>
    </source>
</evidence>
<organism evidence="14 15">
    <name type="scientific">Phyllotreta striolata</name>
    <name type="common">Striped flea beetle</name>
    <name type="synonym">Crioceris striolata</name>
    <dbReference type="NCBI Taxonomy" id="444603"/>
    <lineage>
        <taxon>Eukaryota</taxon>
        <taxon>Metazoa</taxon>
        <taxon>Ecdysozoa</taxon>
        <taxon>Arthropoda</taxon>
        <taxon>Hexapoda</taxon>
        <taxon>Insecta</taxon>
        <taxon>Pterygota</taxon>
        <taxon>Neoptera</taxon>
        <taxon>Endopterygota</taxon>
        <taxon>Coleoptera</taxon>
        <taxon>Polyphaga</taxon>
        <taxon>Cucujiformia</taxon>
        <taxon>Chrysomeloidea</taxon>
        <taxon>Chrysomelidae</taxon>
        <taxon>Galerucinae</taxon>
        <taxon>Alticini</taxon>
        <taxon>Phyllotreta</taxon>
    </lineage>
</organism>
<evidence type="ECO:0000256" key="13">
    <source>
        <dbReference type="RuleBase" id="RU361169"/>
    </source>
</evidence>
<dbReference type="EMBL" id="OU900095">
    <property type="protein sequence ID" value="CAG9859403.1"/>
    <property type="molecule type" value="Genomic_DNA"/>
</dbReference>
<keyword evidence="11" id="KW-0961">Cell wall biogenesis/degradation</keyword>
<dbReference type="Gene3D" id="2.160.20.10">
    <property type="entry name" value="Single-stranded right-handed beta-helix, Pectin lyase-like"/>
    <property type="match status" value="1"/>
</dbReference>
<dbReference type="Proteomes" id="UP001153712">
    <property type="component" value="Chromosome 2"/>
</dbReference>
<evidence type="ECO:0000256" key="2">
    <source>
        <dbReference type="ARBA" id="ARBA00008834"/>
    </source>
</evidence>
<evidence type="ECO:0000256" key="10">
    <source>
        <dbReference type="ARBA" id="ARBA00023295"/>
    </source>
</evidence>
<name>A0A9N9TIS9_PHYSR</name>
<dbReference type="SMART" id="SM00710">
    <property type="entry name" value="PbH1"/>
    <property type="match status" value="7"/>
</dbReference>
<proteinExistence type="inferred from homology"/>
<dbReference type="GO" id="GO:0004650">
    <property type="term" value="F:polygalacturonase activity"/>
    <property type="evidence" value="ECO:0007669"/>
    <property type="project" value="UniProtKB-EC"/>
</dbReference>
<evidence type="ECO:0000256" key="8">
    <source>
        <dbReference type="ARBA" id="ARBA00023157"/>
    </source>
</evidence>
<evidence type="ECO:0000313" key="15">
    <source>
        <dbReference type="Proteomes" id="UP001153712"/>
    </source>
</evidence>
<dbReference type="OrthoDB" id="1546079at2759"/>
<dbReference type="SUPFAM" id="SSF51126">
    <property type="entry name" value="Pectin lyase-like"/>
    <property type="match status" value="1"/>
</dbReference>
<dbReference type="Pfam" id="PF00295">
    <property type="entry name" value="Glyco_hydro_28"/>
    <property type="match status" value="1"/>
</dbReference>
<keyword evidence="4" id="KW-0964">Secreted</keyword>
<evidence type="ECO:0000256" key="12">
    <source>
        <dbReference type="ARBA" id="ARBA00034074"/>
    </source>
</evidence>
<protein>
    <recommendedName>
        <fullName evidence="3">endo-polygalacturonase</fullName>
        <ecNumber evidence="3">3.2.1.15</ecNumber>
    </recommendedName>
</protein>
<sequence>MISREPSMIHFIQSTYFENLYKSTRYLTNQSLTMAFYTNLLVILAITSASFAEKCTIREFSQVEEVTKQCKNIVVQDLTVPGNQTLKLSLLDGASLVFQGKTSFEYFNWKGPLVTIRGNGLKIEGKPGHVLHGNGELYWDGKGAKGVVKPKFLRIQSVTKSTIQNINIKNCPVHCVSIQASDNVVLSKFNIDNSEGDKNNFTGHNTDGFDIGSNNIIIKDSIVKNQDDCVAVNRGHNITLSGLKCYGGHGLSISVGFSKTNFESNTVSNVLFENSLVHFSPNGIHLKTHSDSGPGVMQNIVYRNIKLEKIANFGINIQQDYADGEATGIPGTNIPITGLTLENISGYMESFNKSPTLANYILCGKGACTDWKFEGIHITGAKNNSSCNYVPEGFTC</sequence>
<dbReference type="InterPro" id="IPR050434">
    <property type="entry name" value="Glycosyl_hydrlase_28"/>
</dbReference>
<dbReference type="GO" id="GO:0005576">
    <property type="term" value="C:extracellular region"/>
    <property type="evidence" value="ECO:0007669"/>
    <property type="project" value="UniProtKB-SubCell"/>
</dbReference>
<keyword evidence="5" id="KW-0732">Signal</keyword>
<dbReference type="GO" id="GO:0045490">
    <property type="term" value="P:pectin catabolic process"/>
    <property type="evidence" value="ECO:0007669"/>
    <property type="project" value="TreeGrafter"/>
</dbReference>
<dbReference type="InterPro" id="IPR012334">
    <property type="entry name" value="Pectin_lyas_fold"/>
</dbReference>
<gene>
    <name evidence="14" type="ORF">PHYEVI_LOCUS5777</name>
</gene>
<evidence type="ECO:0000256" key="3">
    <source>
        <dbReference type="ARBA" id="ARBA00012736"/>
    </source>
</evidence>
<keyword evidence="7 13" id="KW-0378">Hydrolase</keyword>
<evidence type="ECO:0000256" key="5">
    <source>
        <dbReference type="ARBA" id="ARBA00022729"/>
    </source>
</evidence>
<keyword evidence="6" id="KW-0677">Repeat</keyword>
<evidence type="ECO:0000313" key="14">
    <source>
        <dbReference type="EMBL" id="CAG9859403.1"/>
    </source>
</evidence>
<dbReference type="InterPro" id="IPR011050">
    <property type="entry name" value="Pectin_lyase_fold/virulence"/>
</dbReference>
<dbReference type="AlphaFoldDB" id="A0A9N9TIS9"/>
<dbReference type="GO" id="GO:0071555">
    <property type="term" value="P:cell wall organization"/>
    <property type="evidence" value="ECO:0007669"/>
    <property type="project" value="UniProtKB-KW"/>
</dbReference>
<keyword evidence="10 13" id="KW-0326">Glycosidase</keyword>